<sequence length="145" mass="16695">MQGLSPCHVADRPRPDVPPRRPFYSQPACYRRRPTTDPARPMCLHAVPLPSLPPDLIFQCTQPLTLVVAEGQGRTRRRPEAVRSRYVSMLSCRRRRRLLAPTRRAHPTSQPRLSDPARRACLTRPHSFTPRTRCRLDQSCPVTQR</sequence>
<gene>
    <name evidence="2" type="ORF">BRAFLDRAFT_83416</name>
</gene>
<evidence type="ECO:0000256" key="1">
    <source>
        <dbReference type="SAM" id="MobiDB-lite"/>
    </source>
</evidence>
<dbReference type="InParanoid" id="C3ZN07"/>
<name>C3ZN07_BRAFL</name>
<organism>
    <name type="scientific">Branchiostoma floridae</name>
    <name type="common">Florida lancelet</name>
    <name type="synonym">Amphioxus</name>
    <dbReference type="NCBI Taxonomy" id="7739"/>
    <lineage>
        <taxon>Eukaryota</taxon>
        <taxon>Metazoa</taxon>
        <taxon>Chordata</taxon>
        <taxon>Cephalochordata</taxon>
        <taxon>Leptocardii</taxon>
        <taxon>Amphioxiformes</taxon>
        <taxon>Branchiostomatidae</taxon>
        <taxon>Branchiostoma</taxon>
    </lineage>
</organism>
<feature type="region of interest" description="Disordered" evidence="1">
    <location>
        <begin position="1"/>
        <end position="25"/>
    </location>
</feature>
<dbReference type="AlphaFoldDB" id="C3ZN07"/>
<protein>
    <submittedName>
        <fullName evidence="2">Uncharacterized protein</fullName>
    </submittedName>
</protein>
<proteinExistence type="predicted"/>
<evidence type="ECO:0000313" key="2">
    <source>
        <dbReference type="EMBL" id="EEN46147.1"/>
    </source>
</evidence>
<dbReference type="EMBL" id="GG666648">
    <property type="protein sequence ID" value="EEN46147.1"/>
    <property type="molecule type" value="Genomic_DNA"/>
</dbReference>
<feature type="compositionally biased region" description="Basic and acidic residues" evidence="1">
    <location>
        <begin position="9"/>
        <end position="19"/>
    </location>
</feature>
<reference evidence="2" key="1">
    <citation type="journal article" date="2008" name="Nature">
        <title>The amphioxus genome and the evolution of the chordate karyotype.</title>
        <authorList>
            <consortium name="US DOE Joint Genome Institute (JGI-PGF)"/>
            <person name="Putnam N.H."/>
            <person name="Butts T."/>
            <person name="Ferrier D.E.K."/>
            <person name="Furlong R.F."/>
            <person name="Hellsten U."/>
            <person name="Kawashima T."/>
            <person name="Robinson-Rechavi M."/>
            <person name="Shoguchi E."/>
            <person name="Terry A."/>
            <person name="Yu J.-K."/>
            <person name="Benito-Gutierrez E.L."/>
            <person name="Dubchak I."/>
            <person name="Garcia-Fernandez J."/>
            <person name="Gibson-Brown J.J."/>
            <person name="Grigoriev I.V."/>
            <person name="Horton A.C."/>
            <person name="de Jong P.J."/>
            <person name="Jurka J."/>
            <person name="Kapitonov V.V."/>
            <person name="Kohara Y."/>
            <person name="Kuroki Y."/>
            <person name="Lindquist E."/>
            <person name="Lucas S."/>
            <person name="Osoegawa K."/>
            <person name="Pennacchio L.A."/>
            <person name="Salamov A.A."/>
            <person name="Satou Y."/>
            <person name="Sauka-Spengler T."/>
            <person name="Schmutz J."/>
            <person name="Shin-I T."/>
            <person name="Toyoda A."/>
            <person name="Bronner-Fraser M."/>
            <person name="Fujiyama A."/>
            <person name="Holland L.Z."/>
            <person name="Holland P.W.H."/>
            <person name="Satoh N."/>
            <person name="Rokhsar D.S."/>
        </authorList>
    </citation>
    <scope>NUCLEOTIDE SEQUENCE [LARGE SCALE GENOMIC DNA]</scope>
    <source>
        <strain evidence="2">S238N-H82</strain>
        <tissue evidence="2">Testes</tissue>
    </source>
</reference>
<accession>C3ZN07</accession>